<accession>A0ACC3N5L0</accession>
<sequence length="221" mass="24357">MHILVFGGTGNCGQAFVPDALHAGHHLTLYARSPSKFPQDVQDHANVSVVQGEFTDVEALKEALSKGAEVLVSFAGPELPSKGMFMTEFYERLYQLVPDYSSIRRCIVLSTASFKVPEDTETWKWWIVISMISLLGGTCYQEINGLSRATSSLGGNDIQWTLFRVPNLTGGEAKPVQASYLGDGTDGLFVTRKSVAIWVLQELEEKKWVDKAPCLSNPGWI</sequence>
<dbReference type="EMBL" id="JAUTXU010000089">
    <property type="protein sequence ID" value="KAK3709845.1"/>
    <property type="molecule type" value="Genomic_DNA"/>
</dbReference>
<evidence type="ECO:0000313" key="1">
    <source>
        <dbReference type="EMBL" id="KAK3709845.1"/>
    </source>
</evidence>
<name>A0ACC3N5L0_9PEZI</name>
<proteinExistence type="predicted"/>
<organism evidence="1 2">
    <name type="scientific">Vermiconidia calcicola</name>
    <dbReference type="NCBI Taxonomy" id="1690605"/>
    <lineage>
        <taxon>Eukaryota</taxon>
        <taxon>Fungi</taxon>
        <taxon>Dikarya</taxon>
        <taxon>Ascomycota</taxon>
        <taxon>Pezizomycotina</taxon>
        <taxon>Dothideomycetes</taxon>
        <taxon>Dothideomycetidae</taxon>
        <taxon>Mycosphaerellales</taxon>
        <taxon>Extremaceae</taxon>
        <taxon>Vermiconidia</taxon>
    </lineage>
</organism>
<reference evidence="1" key="1">
    <citation type="submission" date="2023-07" db="EMBL/GenBank/DDBJ databases">
        <title>Black Yeasts Isolated from many extreme environments.</title>
        <authorList>
            <person name="Coleine C."/>
            <person name="Stajich J.E."/>
            <person name="Selbmann L."/>
        </authorList>
    </citation>
    <scope>NUCLEOTIDE SEQUENCE</scope>
    <source>
        <strain evidence="1">CCFEE 5714</strain>
    </source>
</reference>
<protein>
    <submittedName>
        <fullName evidence="1">Uncharacterized protein</fullName>
    </submittedName>
</protein>
<gene>
    <name evidence="1" type="ORF">LTR37_010674</name>
</gene>
<keyword evidence="2" id="KW-1185">Reference proteome</keyword>
<dbReference type="Proteomes" id="UP001281147">
    <property type="component" value="Unassembled WGS sequence"/>
</dbReference>
<evidence type="ECO:0000313" key="2">
    <source>
        <dbReference type="Proteomes" id="UP001281147"/>
    </source>
</evidence>
<comment type="caution">
    <text evidence="1">The sequence shown here is derived from an EMBL/GenBank/DDBJ whole genome shotgun (WGS) entry which is preliminary data.</text>
</comment>